<dbReference type="EMBL" id="CAJVPK010001635">
    <property type="protein sequence ID" value="CAG8593719.1"/>
    <property type="molecule type" value="Genomic_DNA"/>
</dbReference>
<comment type="caution">
    <text evidence="1">The sequence shown here is derived from an EMBL/GenBank/DDBJ whole genome shotgun (WGS) entry which is preliminary data.</text>
</comment>
<evidence type="ECO:0000313" key="2">
    <source>
        <dbReference type="Proteomes" id="UP000789706"/>
    </source>
</evidence>
<dbReference type="Proteomes" id="UP000789706">
    <property type="component" value="Unassembled WGS sequence"/>
</dbReference>
<name>A0A9N9GD54_9GLOM</name>
<feature type="non-terminal residue" evidence="1">
    <location>
        <position position="198"/>
    </location>
</feature>
<gene>
    <name evidence="1" type="ORF">DEBURN_LOCUS9185</name>
</gene>
<dbReference type="AlphaFoldDB" id="A0A9N9GD54"/>
<reference evidence="1" key="1">
    <citation type="submission" date="2021-06" db="EMBL/GenBank/DDBJ databases">
        <authorList>
            <person name="Kallberg Y."/>
            <person name="Tangrot J."/>
            <person name="Rosling A."/>
        </authorList>
    </citation>
    <scope>NUCLEOTIDE SEQUENCE</scope>
    <source>
        <strain evidence="1">AZ414A</strain>
    </source>
</reference>
<proteinExistence type="predicted"/>
<sequence>VAVGLSISNTILQQKGLEFVKMLNIENQLKCTNAHLQPMDTGIIHSFKAKYKQEFCKHLESNNEEETHDKETNEEIDKEIINLLDNLPEKNCVQMYFKLIDFDISTEENLTEEQIVNLIQSEENEESESDSDDDKIFPVSVKDAISGLETFIKYFEQQNNNFEFNIDNLRIFRKYLRNSRVIEFNSKKQKSIDIFIDI</sequence>
<dbReference type="OrthoDB" id="2445596at2759"/>
<keyword evidence="2" id="KW-1185">Reference proteome</keyword>
<protein>
    <submittedName>
        <fullName evidence="1">144_t:CDS:1</fullName>
    </submittedName>
</protein>
<organism evidence="1 2">
    <name type="scientific">Diversispora eburnea</name>
    <dbReference type="NCBI Taxonomy" id="1213867"/>
    <lineage>
        <taxon>Eukaryota</taxon>
        <taxon>Fungi</taxon>
        <taxon>Fungi incertae sedis</taxon>
        <taxon>Mucoromycota</taxon>
        <taxon>Glomeromycotina</taxon>
        <taxon>Glomeromycetes</taxon>
        <taxon>Diversisporales</taxon>
        <taxon>Diversisporaceae</taxon>
        <taxon>Diversispora</taxon>
    </lineage>
</organism>
<accession>A0A9N9GD54</accession>
<evidence type="ECO:0000313" key="1">
    <source>
        <dbReference type="EMBL" id="CAG8593719.1"/>
    </source>
</evidence>